<evidence type="ECO:0000259" key="9">
    <source>
        <dbReference type="PROSITE" id="PS51837"/>
    </source>
</evidence>
<feature type="region of interest" description="Disordered" evidence="8">
    <location>
        <begin position="1"/>
        <end position="56"/>
    </location>
</feature>
<comment type="subcellular location">
    <subcellularLocation>
        <location evidence="1">Endosome membrane</location>
        <topology evidence="1">Peripheral membrane protein</topology>
        <orientation evidence="1">Cytoplasmic side</orientation>
    </subcellularLocation>
    <subcellularLocation>
        <location evidence="2">Late endosome membrane</location>
    </subcellularLocation>
    <subcellularLocation>
        <location evidence="3">Lysosome membrane</location>
        <topology evidence="3">Peripheral membrane protein</topology>
        <orientation evidence="3">Cytoplasmic side</orientation>
    </subcellularLocation>
</comment>
<protein>
    <recommendedName>
        <fullName evidence="9">LITAF domain-containing protein</fullName>
    </recommendedName>
</protein>
<dbReference type="InterPro" id="IPR006629">
    <property type="entry name" value="LITAF"/>
</dbReference>
<dbReference type="GO" id="GO:0098560">
    <property type="term" value="C:cytoplasmic side of late endosome membrane"/>
    <property type="evidence" value="ECO:0007669"/>
    <property type="project" value="TreeGrafter"/>
</dbReference>
<feature type="domain" description="LITAF" evidence="9">
    <location>
        <begin position="69"/>
        <end position="153"/>
    </location>
</feature>
<dbReference type="PANTHER" id="PTHR23292">
    <property type="entry name" value="LIPOPOLYSACCHARIDE-INDUCED TUMOR NECROSIS FACTOR-ALPHA FACTOR"/>
    <property type="match status" value="1"/>
</dbReference>
<keyword evidence="5" id="KW-0479">Metal-binding</keyword>
<dbReference type="Pfam" id="PF10601">
    <property type="entry name" value="zf-LITAF-like"/>
    <property type="match status" value="1"/>
</dbReference>
<evidence type="ECO:0000256" key="1">
    <source>
        <dbReference type="ARBA" id="ARBA00004125"/>
    </source>
</evidence>
<proteinExistence type="inferred from homology"/>
<keyword evidence="6" id="KW-0862">Zinc</keyword>
<gene>
    <name evidence="10" type="primary">Nfu_g_1_019538</name>
</gene>
<dbReference type="SMART" id="SM00714">
    <property type="entry name" value="LITAF"/>
    <property type="match status" value="1"/>
</dbReference>
<dbReference type="InterPro" id="IPR037519">
    <property type="entry name" value="LITAF_fam"/>
</dbReference>
<evidence type="ECO:0000256" key="3">
    <source>
        <dbReference type="ARBA" id="ARBA00004630"/>
    </source>
</evidence>
<evidence type="ECO:0000256" key="8">
    <source>
        <dbReference type="SAM" id="MobiDB-lite"/>
    </source>
</evidence>
<reference evidence="10" key="1">
    <citation type="submission" date="2016-05" db="EMBL/GenBank/DDBJ databases">
        <authorList>
            <person name="Lavstsen T."/>
            <person name="Jespersen J.S."/>
        </authorList>
    </citation>
    <scope>NUCLEOTIDE SEQUENCE</scope>
    <source>
        <tissue evidence="10">Brain</tissue>
    </source>
</reference>
<evidence type="ECO:0000256" key="7">
    <source>
        <dbReference type="ARBA" id="ARBA00023136"/>
    </source>
</evidence>
<dbReference type="EMBL" id="HADZ01021989">
    <property type="protein sequence ID" value="SBP85930.1"/>
    <property type="molecule type" value="Transcribed_RNA"/>
</dbReference>
<dbReference type="PROSITE" id="PS51837">
    <property type="entry name" value="LITAF"/>
    <property type="match status" value="1"/>
</dbReference>
<dbReference type="GO" id="GO:0008270">
    <property type="term" value="F:zinc ion binding"/>
    <property type="evidence" value="ECO:0007669"/>
    <property type="project" value="TreeGrafter"/>
</dbReference>
<sequence>MEKGGPPQDNAPPYPGPPVNYGGLNPQPGFTTQPGFPPQPGFSPQPGIPPASSPGGYNGGVAFAPVPAAQAVTHMVVSSNLHDIPGQAVCPHCQNTVVTNTEHTTGLLTWAICGGLTLFGCWLCCCIPFCVDSCKDVEHRCPNCNRVVYLYKRM</sequence>
<feature type="compositionally biased region" description="Pro residues" evidence="8">
    <location>
        <begin position="9"/>
        <end position="18"/>
    </location>
</feature>
<dbReference type="GO" id="GO:0005634">
    <property type="term" value="C:nucleus"/>
    <property type="evidence" value="ECO:0007669"/>
    <property type="project" value="TreeGrafter"/>
</dbReference>
<feature type="compositionally biased region" description="Pro residues" evidence="8">
    <location>
        <begin position="35"/>
        <end position="52"/>
    </location>
</feature>
<name>A0A1A8D444_NOTKA</name>
<evidence type="ECO:0000256" key="4">
    <source>
        <dbReference type="ARBA" id="ARBA00005975"/>
    </source>
</evidence>
<dbReference type="GO" id="GO:0098574">
    <property type="term" value="C:cytoplasmic side of lysosomal membrane"/>
    <property type="evidence" value="ECO:0007669"/>
    <property type="project" value="TreeGrafter"/>
</dbReference>
<keyword evidence="7" id="KW-0472">Membrane</keyword>
<comment type="similarity">
    <text evidence="4">Belongs to the CDIP1/LITAF family.</text>
</comment>
<evidence type="ECO:0000256" key="5">
    <source>
        <dbReference type="ARBA" id="ARBA00022723"/>
    </source>
</evidence>
<accession>A0A1A8D444</accession>
<dbReference type="PANTHER" id="PTHR23292:SF48">
    <property type="entry name" value="LIPOPOLYSACCHARIDE-INDUCED TUMOR NECROSIS FACTOR-ALPHA FACTOR HOMOLOG-RELATED"/>
    <property type="match status" value="1"/>
</dbReference>
<organism evidence="10">
    <name type="scientific">Nothobranchius kadleci</name>
    <name type="common">African annual killifish</name>
    <dbReference type="NCBI Taxonomy" id="1051664"/>
    <lineage>
        <taxon>Eukaryota</taxon>
        <taxon>Metazoa</taxon>
        <taxon>Chordata</taxon>
        <taxon>Craniata</taxon>
        <taxon>Vertebrata</taxon>
        <taxon>Euteleostomi</taxon>
        <taxon>Actinopterygii</taxon>
        <taxon>Neopterygii</taxon>
        <taxon>Teleostei</taxon>
        <taxon>Neoteleostei</taxon>
        <taxon>Acanthomorphata</taxon>
        <taxon>Ovalentaria</taxon>
        <taxon>Atherinomorphae</taxon>
        <taxon>Cyprinodontiformes</taxon>
        <taxon>Nothobranchiidae</taxon>
        <taxon>Nothobranchius</taxon>
    </lineage>
</organism>
<feature type="compositionally biased region" description="Low complexity" evidence="8">
    <location>
        <begin position="19"/>
        <end position="34"/>
    </location>
</feature>
<evidence type="ECO:0000313" key="10">
    <source>
        <dbReference type="EMBL" id="SBP85930.1"/>
    </source>
</evidence>
<dbReference type="AlphaFoldDB" id="A0A1A8D444"/>
<reference evidence="10" key="2">
    <citation type="submission" date="2016-06" db="EMBL/GenBank/DDBJ databases">
        <title>The genome of a short-lived fish provides insights into sex chromosome evolution and the genetic control of aging.</title>
        <authorList>
            <person name="Reichwald K."/>
            <person name="Felder M."/>
            <person name="Petzold A."/>
            <person name="Koch P."/>
            <person name="Groth M."/>
            <person name="Platzer M."/>
        </authorList>
    </citation>
    <scope>NUCLEOTIDE SEQUENCE</scope>
    <source>
        <tissue evidence="10">Brain</tissue>
    </source>
</reference>
<evidence type="ECO:0000256" key="2">
    <source>
        <dbReference type="ARBA" id="ARBA00004414"/>
    </source>
</evidence>
<evidence type="ECO:0000256" key="6">
    <source>
        <dbReference type="ARBA" id="ARBA00022833"/>
    </source>
</evidence>